<evidence type="ECO:0000313" key="3">
    <source>
        <dbReference type="Proteomes" id="UP000670947"/>
    </source>
</evidence>
<dbReference type="PIRSF" id="PIRSF001359">
    <property type="entry name" value="F_bP_aldolase_II"/>
    <property type="match status" value="1"/>
</dbReference>
<sequence>MNLLSKPHNVVTLKQASAMAETGQYAIGSFSPRYTPVIQAVLRAAQKAQSPFICQISQKELERYGITPKEFADEFYARLKSEQITVPAVLHLDHTKTFSVIREAIEAGFTSVMIDASEKPLDENIRISKEAVEFAHANGVSVEAELGMIGTTDYIETDNDEELYTDPQEAKRFVDETGVDSLAVSVGTAHGVYMVKEPKIDFARLEAIRQLTPVHLVLHGGSGVPAWMIEKAIKLPQGGISKVNIATDLELSLLEALGRTERMTNAELKALSPEALNAGLAAVEATVLDKISNFLGSKEHAVDFLF</sequence>
<accession>A0ABS3W825</accession>
<name>A0ABS3W825_9BACL</name>
<keyword evidence="3" id="KW-1185">Reference proteome</keyword>
<dbReference type="Proteomes" id="UP000670947">
    <property type="component" value="Unassembled WGS sequence"/>
</dbReference>
<dbReference type="InterPro" id="IPR000771">
    <property type="entry name" value="FBA_II"/>
</dbReference>
<dbReference type="CDD" id="cd00947">
    <property type="entry name" value="TBP_aldolase_IIB"/>
    <property type="match status" value="1"/>
</dbReference>
<comment type="cofactor">
    <cofactor evidence="1">
        <name>Zn(2+)</name>
        <dbReference type="ChEBI" id="CHEBI:29105"/>
    </cofactor>
</comment>
<dbReference type="EMBL" id="JAGGDJ010000004">
    <property type="protein sequence ID" value="MBO7744428.1"/>
    <property type="molecule type" value="Genomic_DNA"/>
</dbReference>
<organism evidence="2 3">
    <name type="scientific">Paenibacillus artemisiicola</name>
    <dbReference type="NCBI Taxonomy" id="1172618"/>
    <lineage>
        <taxon>Bacteria</taxon>
        <taxon>Bacillati</taxon>
        <taxon>Bacillota</taxon>
        <taxon>Bacilli</taxon>
        <taxon>Bacillales</taxon>
        <taxon>Paenibacillaceae</taxon>
        <taxon>Paenibacillus</taxon>
    </lineage>
</organism>
<dbReference type="NCBIfam" id="TIGR00167">
    <property type="entry name" value="cbbA"/>
    <property type="match status" value="1"/>
</dbReference>
<protein>
    <submittedName>
        <fullName evidence="2">Class II fructose-bisphosphate aldolase</fullName>
    </submittedName>
</protein>
<dbReference type="SUPFAM" id="SSF51569">
    <property type="entry name" value="Aldolase"/>
    <property type="match status" value="1"/>
</dbReference>
<evidence type="ECO:0000313" key="2">
    <source>
        <dbReference type="EMBL" id="MBO7744428.1"/>
    </source>
</evidence>
<comment type="caution">
    <text evidence="2">The sequence shown here is derived from an EMBL/GenBank/DDBJ whole genome shotgun (WGS) entry which is preliminary data.</text>
</comment>
<dbReference type="InterPro" id="IPR050246">
    <property type="entry name" value="Class_II_FBP_aldolase"/>
</dbReference>
<gene>
    <name evidence="2" type="ORF">I8J29_09495</name>
</gene>
<dbReference type="Pfam" id="PF01116">
    <property type="entry name" value="F_bP_aldolase"/>
    <property type="match status" value="1"/>
</dbReference>
<dbReference type="PANTHER" id="PTHR30304:SF0">
    <property type="entry name" value="D-TAGATOSE-1,6-BISPHOSPHATE ALDOLASE SUBUNIT GATY-RELATED"/>
    <property type="match status" value="1"/>
</dbReference>
<reference evidence="2 3" key="1">
    <citation type="submission" date="2021-03" db="EMBL/GenBank/DDBJ databases">
        <title>Paenibacillus artemisicola MWE-103 whole genome sequence.</title>
        <authorList>
            <person name="Ham Y.J."/>
        </authorList>
    </citation>
    <scope>NUCLEOTIDE SEQUENCE [LARGE SCALE GENOMIC DNA]</scope>
    <source>
        <strain evidence="2 3">MWE-103</strain>
    </source>
</reference>
<dbReference type="PANTHER" id="PTHR30304">
    <property type="entry name" value="D-TAGATOSE-1,6-BISPHOSPHATE ALDOLASE"/>
    <property type="match status" value="1"/>
</dbReference>
<proteinExistence type="predicted"/>
<dbReference type="Gene3D" id="3.20.20.70">
    <property type="entry name" value="Aldolase class I"/>
    <property type="match status" value="1"/>
</dbReference>
<evidence type="ECO:0000256" key="1">
    <source>
        <dbReference type="ARBA" id="ARBA00001947"/>
    </source>
</evidence>
<dbReference type="InterPro" id="IPR013785">
    <property type="entry name" value="Aldolase_TIM"/>
</dbReference>
<dbReference type="RefSeq" id="WP_208847372.1">
    <property type="nucleotide sequence ID" value="NZ_JAGGDJ010000004.1"/>
</dbReference>